<protein>
    <submittedName>
        <fullName evidence="9">Unnamed protein product</fullName>
    </submittedName>
</protein>
<keyword evidence="10" id="KW-1185">Reference proteome</keyword>
<keyword evidence="5" id="KW-0999">Mitochondrion inner membrane</keyword>
<keyword evidence="4" id="KW-0679">Respiratory chain</keyword>
<comment type="caution">
    <text evidence="9">The sequence shown here is derived from an EMBL/GenBank/DDBJ whole genome shotgun (WGS) entry which is preliminary data.</text>
</comment>
<evidence type="ECO:0000256" key="2">
    <source>
        <dbReference type="ARBA" id="ARBA00010261"/>
    </source>
</evidence>
<dbReference type="OrthoDB" id="286811at2759"/>
<evidence type="ECO:0000256" key="6">
    <source>
        <dbReference type="ARBA" id="ARBA00022982"/>
    </source>
</evidence>
<sequence length="134" mass="15509">MRYTNVLRQATEVLIKAGKGNPTGLSGLYQHPNPRPVLIKLYESTLTKLDEKFPKDSIYRQSVENLTQSRLKIVKENEVVEKIENSIGCGLIEELIVQANDEYNLLHKMAEWKAWEPLEDKPLADQWVYWGKKP</sequence>
<dbReference type="AlphaFoldDB" id="A0A9W6YYM2"/>
<dbReference type="GO" id="GO:0005743">
    <property type="term" value="C:mitochondrial inner membrane"/>
    <property type="evidence" value="ECO:0007669"/>
    <property type="project" value="UniProtKB-SubCell"/>
</dbReference>
<evidence type="ECO:0000256" key="1">
    <source>
        <dbReference type="ARBA" id="ARBA00004443"/>
    </source>
</evidence>
<proteinExistence type="inferred from homology"/>
<dbReference type="Proteomes" id="UP001165063">
    <property type="component" value="Unassembled WGS sequence"/>
</dbReference>
<evidence type="ECO:0000313" key="10">
    <source>
        <dbReference type="Proteomes" id="UP001165063"/>
    </source>
</evidence>
<dbReference type="Pfam" id="PF04716">
    <property type="entry name" value="ETC_C1_NDUFA5"/>
    <property type="match status" value="1"/>
</dbReference>
<reference evidence="9" key="1">
    <citation type="submission" date="2023-04" db="EMBL/GenBank/DDBJ databases">
        <title>Ambrosiozyma monospora NBRC 1965.</title>
        <authorList>
            <person name="Ichikawa N."/>
            <person name="Sato H."/>
            <person name="Tonouchi N."/>
        </authorList>
    </citation>
    <scope>NUCLEOTIDE SEQUENCE</scope>
    <source>
        <strain evidence="9">NBRC 1965</strain>
    </source>
</reference>
<evidence type="ECO:0000256" key="8">
    <source>
        <dbReference type="ARBA" id="ARBA00023136"/>
    </source>
</evidence>
<dbReference type="PANTHER" id="PTHR12653:SF0">
    <property type="entry name" value="NADH DEHYDROGENASE [UBIQUINONE] 1 ALPHA SUBCOMPLEX SUBUNIT 5"/>
    <property type="match status" value="1"/>
</dbReference>
<name>A0A9W6YYM2_AMBMO</name>
<dbReference type="GO" id="GO:0022904">
    <property type="term" value="P:respiratory electron transport chain"/>
    <property type="evidence" value="ECO:0007669"/>
    <property type="project" value="InterPro"/>
</dbReference>
<comment type="similarity">
    <text evidence="2">Belongs to the complex I NDUFA5 subunit family.</text>
</comment>
<evidence type="ECO:0000256" key="7">
    <source>
        <dbReference type="ARBA" id="ARBA00023128"/>
    </source>
</evidence>
<keyword evidence="3" id="KW-0813">Transport</keyword>
<organism evidence="9 10">
    <name type="scientific">Ambrosiozyma monospora</name>
    <name type="common">Yeast</name>
    <name type="synonym">Endomycopsis monosporus</name>
    <dbReference type="NCBI Taxonomy" id="43982"/>
    <lineage>
        <taxon>Eukaryota</taxon>
        <taxon>Fungi</taxon>
        <taxon>Dikarya</taxon>
        <taxon>Ascomycota</taxon>
        <taxon>Saccharomycotina</taxon>
        <taxon>Pichiomycetes</taxon>
        <taxon>Pichiales</taxon>
        <taxon>Pichiaceae</taxon>
        <taxon>Ambrosiozyma</taxon>
    </lineage>
</organism>
<evidence type="ECO:0000313" key="9">
    <source>
        <dbReference type="EMBL" id="GMG33149.1"/>
    </source>
</evidence>
<comment type="subcellular location">
    <subcellularLocation>
        <location evidence="1">Mitochondrion inner membrane</location>
        <topology evidence="1">Peripheral membrane protein</topology>
        <orientation evidence="1">Matrix side</orientation>
    </subcellularLocation>
</comment>
<keyword evidence="6" id="KW-0249">Electron transport</keyword>
<evidence type="ECO:0000256" key="4">
    <source>
        <dbReference type="ARBA" id="ARBA00022660"/>
    </source>
</evidence>
<accession>A0A9W6YYM2</accession>
<dbReference type="InterPro" id="IPR006806">
    <property type="entry name" value="NDUFA5"/>
</dbReference>
<dbReference type="EMBL" id="BSXU01001989">
    <property type="protein sequence ID" value="GMG33149.1"/>
    <property type="molecule type" value="Genomic_DNA"/>
</dbReference>
<evidence type="ECO:0000256" key="5">
    <source>
        <dbReference type="ARBA" id="ARBA00022792"/>
    </source>
</evidence>
<dbReference type="PANTHER" id="PTHR12653">
    <property type="entry name" value="NADH-UBIQUINONE OXIDOREDUCTASE 13 KD-B SUBUNIT"/>
    <property type="match status" value="1"/>
</dbReference>
<gene>
    <name evidence="9" type="ORF">Amon01_000424100</name>
</gene>
<keyword evidence="7" id="KW-0496">Mitochondrion</keyword>
<evidence type="ECO:0000256" key="3">
    <source>
        <dbReference type="ARBA" id="ARBA00022448"/>
    </source>
</evidence>
<keyword evidence="8" id="KW-0472">Membrane</keyword>